<gene>
    <name evidence="1" type="ORF">MENTE1834_LOCUS6694</name>
</gene>
<dbReference type="Proteomes" id="UP001497535">
    <property type="component" value="Unassembled WGS sequence"/>
</dbReference>
<organism evidence="1 2">
    <name type="scientific">Meloidogyne enterolobii</name>
    <name type="common">Root-knot nematode worm</name>
    <name type="synonym">Meloidogyne mayaguensis</name>
    <dbReference type="NCBI Taxonomy" id="390850"/>
    <lineage>
        <taxon>Eukaryota</taxon>
        <taxon>Metazoa</taxon>
        <taxon>Ecdysozoa</taxon>
        <taxon>Nematoda</taxon>
        <taxon>Chromadorea</taxon>
        <taxon>Rhabditida</taxon>
        <taxon>Tylenchina</taxon>
        <taxon>Tylenchomorpha</taxon>
        <taxon>Tylenchoidea</taxon>
        <taxon>Meloidogynidae</taxon>
        <taxon>Meloidogyninae</taxon>
        <taxon>Meloidogyne</taxon>
    </lineage>
</organism>
<evidence type="ECO:0000313" key="2">
    <source>
        <dbReference type="Proteomes" id="UP001497535"/>
    </source>
</evidence>
<dbReference type="EMBL" id="CAVMJV010000005">
    <property type="protein sequence ID" value="CAK5028739.1"/>
    <property type="molecule type" value="Genomic_DNA"/>
</dbReference>
<proteinExistence type="predicted"/>
<reference evidence="1" key="1">
    <citation type="submission" date="2023-11" db="EMBL/GenBank/DDBJ databases">
        <authorList>
            <person name="Poullet M."/>
        </authorList>
    </citation>
    <scope>NUCLEOTIDE SEQUENCE</scope>
    <source>
        <strain evidence="1">E1834</strain>
    </source>
</reference>
<evidence type="ECO:0000313" key="1">
    <source>
        <dbReference type="EMBL" id="CAK5028739.1"/>
    </source>
</evidence>
<accession>A0ACB0Y286</accession>
<protein>
    <submittedName>
        <fullName evidence="1">Uncharacterized protein</fullName>
    </submittedName>
</protein>
<comment type="caution">
    <text evidence="1">The sequence shown here is derived from an EMBL/GenBank/DDBJ whole genome shotgun (WGS) entry which is preliminary data.</text>
</comment>
<name>A0ACB0Y286_MELEN</name>
<sequence>MQNIGQHKYHYYFDCLPEGEEEQLQQQTSNYYMGENRINYGYESNETSNSTPPIFTLKFLPSSSTNIFGGEEGNFKTWSGGAGVSAITVNNKLVNKKLFLYF</sequence>
<keyword evidence="2" id="KW-1185">Reference proteome</keyword>